<protein>
    <submittedName>
        <fullName evidence="1">Uncharacterized protein</fullName>
    </submittedName>
</protein>
<dbReference type="Proteomes" id="UP001144978">
    <property type="component" value="Unassembled WGS sequence"/>
</dbReference>
<gene>
    <name evidence="1" type="ORF">NUW54_g948</name>
</gene>
<sequence>MLSSSMASNPETLSGPLHATLSHQPEAGLGVQISGNTAAPPLPAAPAPHMQAEGWHGATGAYVVLNVNFRDADNLHILVGPGRSRLLGSYLIMALHGISWHLLASSPVIHGVFVVAREGLIVGKRQSVTREQLDALFQFLTVVSPYRWEHGLAKVGDLMLSATPAQMVAHYGLWRIYQLRPIAVNHRVQILATANITDVLHALSSHTCVADCPREEYLFRILKHPRPARRKTQVMHAAVEATASSSPAPSEHSANLRMTEPRSVQSTFTSDNNEFEYLSIPSDDLKRSIIAEWELAMTTSNIKETVCAVCARRTPPSHIHAVPPD</sequence>
<name>A0ACC1QAX0_9APHY</name>
<comment type="caution">
    <text evidence="1">The sequence shown here is derived from an EMBL/GenBank/DDBJ whole genome shotgun (WGS) entry which is preliminary data.</text>
</comment>
<organism evidence="1 2">
    <name type="scientific">Trametes sanguinea</name>
    <dbReference type="NCBI Taxonomy" id="158606"/>
    <lineage>
        <taxon>Eukaryota</taxon>
        <taxon>Fungi</taxon>
        <taxon>Dikarya</taxon>
        <taxon>Basidiomycota</taxon>
        <taxon>Agaricomycotina</taxon>
        <taxon>Agaricomycetes</taxon>
        <taxon>Polyporales</taxon>
        <taxon>Polyporaceae</taxon>
        <taxon>Trametes</taxon>
    </lineage>
</organism>
<reference evidence="1" key="1">
    <citation type="submission" date="2022-08" db="EMBL/GenBank/DDBJ databases">
        <title>Genome Sequence of Pycnoporus sanguineus.</title>
        <authorList>
            <person name="Buettner E."/>
        </authorList>
    </citation>
    <scope>NUCLEOTIDE SEQUENCE</scope>
    <source>
        <strain evidence="1">CG-C14</strain>
    </source>
</reference>
<evidence type="ECO:0000313" key="1">
    <source>
        <dbReference type="EMBL" id="KAJ3015808.1"/>
    </source>
</evidence>
<accession>A0ACC1QAX0</accession>
<evidence type="ECO:0000313" key="2">
    <source>
        <dbReference type="Proteomes" id="UP001144978"/>
    </source>
</evidence>
<keyword evidence="2" id="KW-1185">Reference proteome</keyword>
<dbReference type="EMBL" id="JANSHE010000143">
    <property type="protein sequence ID" value="KAJ3015808.1"/>
    <property type="molecule type" value="Genomic_DNA"/>
</dbReference>
<proteinExistence type="predicted"/>